<protein>
    <recommendedName>
        <fullName evidence="1">Glyoxalase-like domain-containing protein</fullName>
    </recommendedName>
</protein>
<dbReference type="InParanoid" id="E3J3Y3"/>
<dbReference type="InterPro" id="IPR029068">
    <property type="entry name" value="Glyas_Bleomycin-R_OHBP_Dase"/>
</dbReference>
<dbReference type="AlphaFoldDB" id="E3J3Y3"/>
<evidence type="ECO:0000259" key="1">
    <source>
        <dbReference type="Pfam" id="PF18029"/>
    </source>
</evidence>
<accession>E3J3Y3</accession>
<dbReference type="KEGG" id="fri:FraEuI1c_2583"/>
<dbReference type="Gene3D" id="3.10.180.10">
    <property type="entry name" value="2,3-Dihydroxybiphenyl 1,2-Dioxygenase, domain 1"/>
    <property type="match status" value="1"/>
</dbReference>
<keyword evidence="3" id="KW-1185">Reference proteome</keyword>
<evidence type="ECO:0000313" key="2">
    <source>
        <dbReference type="EMBL" id="ADP80616.1"/>
    </source>
</evidence>
<dbReference type="PANTHER" id="PTHR35908">
    <property type="entry name" value="HYPOTHETICAL FUSION PROTEIN"/>
    <property type="match status" value="1"/>
</dbReference>
<dbReference type="PANTHER" id="PTHR35908:SF1">
    <property type="entry name" value="CONSERVED PROTEIN"/>
    <property type="match status" value="1"/>
</dbReference>
<evidence type="ECO:0000313" key="3">
    <source>
        <dbReference type="Proteomes" id="UP000002484"/>
    </source>
</evidence>
<sequence>MRISGHKVRVREADVALRWTWLVVDSVAPVPLARFWADVFGVEPEQDDDGDWTVAVPDSSVQLLFTAVPESKTLKNRLHLDLSPSSPEEQAAEVERLIGLGATRADVGQTGEESWVVLADPSGNEFCVLSGRD</sequence>
<gene>
    <name evidence="2" type="ordered locus">FraEuI1c_2583</name>
</gene>
<dbReference type="Proteomes" id="UP000002484">
    <property type="component" value="Chromosome"/>
</dbReference>
<dbReference type="Pfam" id="PF18029">
    <property type="entry name" value="Glyoxalase_6"/>
    <property type="match status" value="1"/>
</dbReference>
<dbReference type="eggNOG" id="COG0346">
    <property type="taxonomic scope" value="Bacteria"/>
</dbReference>
<organism evidence="2 3">
    <name type="scientific">Pseudofrankia inefficax (strain DSM 45817 / CECT 9037 / DDB 130130 / EuI1c)</name>
    <name type="common">Frankia inefficax</name>
    <dbReference type="NCBI Taxonomy" id="298654"/>
    <lineage>
        <taxon>Bacteria</taxon>
        <taxon>Bacillati</taxon>
        <taxon>Actinomycetota</taxon>
        <taxon>Actinomycetes</taxon>
        <taxon>Frankiales</taxon>
        <taxon>Frankiaceae</taxon>
        <taxon>Pseudofrankia</taxon>
    </lineage>
</organism>
<feature type="domain" description="Glyoxalase-like" evidence="1">
    <location>
        <begin position="21"/>
        <end position="129"/>
    </location>
</feature>
<name>E3J3Y3_PSEI1</name>
<dbReference type="HOGENOM" id="CLU_108054_0_0_11"/>
<dbReference type="SUPFAM" id="SSF54593">
    <property type="entry name" value="Glyoxalase/Bleomycin resistance protein/Dihydroxybiphenyl dioxygenase"/>
    <property type="match status" value="1"/>
</dbReference>
<dbReference type="EMBL" id="CP002299">
    <property type="protein sequence ID" value="ADP80616.1"/>
    <property type="molecule type" value="Genomic_DNA"/>
</dbReference>
<proteinExistence type="predicted"/>
<dbReference type="STRING" id="298654.FraEuI1c_2583"/>
<dbReference type="InterPro" id="IPR041581">
    <property type="entry name" value="Glyoxalase_6"/>
</dbReference>
<reference evidence="2 3" key="1">
    <citation type="submission" date="2010-10" db="EMBL/GenBank/DDBJ databases">
        <title>Complete sequence of Frankia sp. EuI1c.</title>
        <authorList>
            <consortium name="US DOE Joint Genome Institute"/>
            <person name="Lucas S."/>
            <person name="Copeland A."/>
            <person name="Lapidus A."/>
            <person name="Cheng J.-F."/>
            <person name="Bruce D."/>
            <person name="Goodwin L."/>
            <person name="Pitluck S."/>
            <person name="Chertkov O."/>
            <person name="Detter J.C."/>
            <person name="Han C."/>
            <person name="Tapia R."/>
            <person name="Land M."/>
            <person name="Hauser L."/>
            <person name="Jeffries C."/>
            <person name="Kyrpides N."/>
            <person name="Ivanova N."/>
            <person name="Mikhailova N."/>
            <person name="Beauchemin N."/>
            <person name="Sen A."/>
            <person name="Sur S.A."/>
            <person name="Gtari M."/>
            <person name="Wall L."/>
            <person name="Tisa L."/>
            <person name="Woyke T."/>
        </authorList>
    </citation>
    <scope>NUCLEOTIDE SEQUENCE [LARGE SCALE GENOMIC DNA]</scope>
    <source>
        <strain evidence="3">DSM 45817 / CECT 9037 / EuI1c</strain>
    </source>
</reference>